<dbReference type="InterPro" id="IPR012338">
    <property type="entry name" value="Beta-lactam/transpept-like"/>
</dbReference>
<dbReference type="GO" id="GO:0009252">
    <property type="term" value="P:peptidoglycan biosynthetic process"/>
    <property type="evidence" value="ECO:0007669"/>
    <property type="project" value="UniProtKB-KW"/>
</dbReference>
<dbReference type="InterPro" id="IPR018044">
    <property type="entry name" value="Peptidase_S11"/>
</dbReference>
<evidence type="ECO:0000256" key="5">
    <source>
        <dbReference type="ARBA" id="ARBA00022984"/>
    </source>
</evidence>
<feature type="active site" description="Proton acceptor" evidence="7">
    <location>
        <position position="108"/>
    </location>
</feature>
<dbReference type="PANTHER" id="PTHR21581">
    <property type="entry name" value="D-ALANYL-D-ALANINE CARBOXYPEPTIDASE"/>
    <property type="match status" value="1"/>
</dbReference>
<evidence type="ECO:0000256" key="2">
    <source>
        <dbReference type="ARBA" id="ARBA00022729"/>
    </source>
</evidence>
<dbReference type="GO" id="GO:0006508">
    <property type="term" value="P:proteolysis"/>
    <property type="evidence" value="ECO:0007669"/>
    <property type="project" value="InterPro"/>
</dbReference>
<name>A0A1G2R340_9BACT</name>
<dbReference type="Gene3D" id="3.40.710.10">
    <property type="entry name" value="DD-peptidase/beta-lactamase superfamily"/>
    <property type="match status" value="1"/>
</dbReference>
<feature type="binding site" evidence="8">
    <location>
        <position position="274"/>
    </location>
    <ligand>
        <name>substrate</name>
    </ligand>
</feature>
<dbReference type="GO" id="GO:0009002">
    <property type="term" value="F:serine-type D-Ala-D-Ala carboxypeptidase activity"/>
    <property type="evidence" value="ECO:0007669"/>
    <property type="project" value="InterPro"/>
</dbReference>
<organism evidence="11 12">
    <name type="scientific">Candidatus Wildermuthbacteria bacterium RIFCSPHIGHO2_02_FULL_45_25</name>
    <dbReference type="NCBI Taxonomy" id="1802450"/>
    <lineage>
        <taxon>Bacteria</taxon>
        <taxon>Candidatus Wildermuthiibacteriota</taxon>
    </lineage>
</organism>
<keyword evidence="2" id="KW-0732">Signal</keyword>
<dbReference type="PANTHER" id="PTHR21581:SF6">
    <property type="entry name" value="TRAFFICKING PROTEIN PARTICLE COMPLEX SUBUNIT 12"/>
    <property type="match status" value="1"/>
</dbReference>
<evidence type="ECO:0000256" key="9">
    <source>
        <dbReference type="RuleBase" id="RU004016"/>
    </source>
</evidence>
<reference evidence="11 12" key="1">
    <citation type="journal article" date="2016" name="Nat. Commun.">
        <title>Thousands of microbial genomes shed light on interconnected biogeochemical processes in an aquifer system.</title>
        <authorList>
            <person name="Anantharaman K."/>
            <person name="Brown C.T."/>
            <person name="Hug L.A."/>
            <person name="Sharon I."/>
            <person name="Castelle C.J."/>
            <person name="Probst A.J."/>
            <person name="Thomas B.C."/>
            <person name="Singh A."/>
            <person name="Wilkins M.J."/>
            <person name="Karaoz U."/>
            <person name="Brodie E.L."/>
            <person name="Williams K.H."/>
            <person name="Hubbard S.S."/>
            <person name="Banfield J.F."/>
        </authorList>
    </citation>
    <scope>NUCLEOTIDE SEQUENCE [LARGE SCALE GENOMIC DNA]</scope>
</reference>
<evidence type="ECO:0000313" key="11">
    <source>
        <dbReference type="EMBL" id="OHA66809.1"/>
    </source>
</evidence>
<evidence type="ECO:0000256" key="6">
    <source>
        <dbReference type="ARBA" id="ARBA00023316"/>
    </source>
</evidence>
<keyword evidence="5" id="KW-0573">Peptidoglycan synthesis</keyword>
<evidence type="ECO:0000256" key="8">
    <source>
        <dbReference type="PIRSR" id="PIRSR618044-2"/>
    </source>
</evidence>
<evidence type="ECO:0000256" key="7">
    <source>
        <dbReference type="PIRSR" id="PIRSR618044-1"/>
    </source>
</evidence>
<dbReference type="AlphaFoldDB" id="A0A1G2R340"/>
<feature type="active site" description="Acyl-ester intermediate" evidence="7">
    <location>
        <position position="105"/>
    </location>
</feature>
<proteinExistence type="inferred from homology"/>
<sequence length="328" mass="36444">MFTKNIQFFLAAFVASIPCWLLINAISEGMTFSLPIPTFHPQGQLLAAHARISPPEDKEFYPERIRNAEPFDLQAQSGFSVLVRADGSQKVLYEKNSNASLPIASISKLMSAVVARETYVLDHEILVVKEALAEAGEMGALKEGDIFSVKQLLEMALVESSNDAIAAIVLETGEQSFIKRMNEKAGSLGMKKTFFRNATGLDVDARENPGNYSTAKDIVALAIYLQQQYPELLDILFSRVIRLYDWKGEFHHDIISTNELLLDSGIAGIIQAGKTGWTEQARGCLLLITRPPDGNGKIITVVLGSEDRFGETKQLLNWIERAYLWKTF</sequence>
<gene>
    <name evidence="11" type="ORF">A3C04_02795</name>
</gene>
<keyword evidence="6" id="KW-0961">Cell wall biogenesis/degradation</keyword>
<dbReference type="EMBL" id="MHTV01000022">
    <property type="protein sequence ID" value="OHA66809.1"/>
    <property type="molecule type" value="Genomic_DNA"/>
</dbReference>
<comment type="similarity">
    <text evidence="1 9">Belongs to the peptidase S11 family.</text>
</comment>
<dbReference type="PRINTS" id="PR00725">
    <property type="entry name" value="DADACBPTASE1"/>
</dbReference>
<dbReference type="SUPFAM" id="SSF56601">
    <property type="entry name" value="beta-lactamase/transpeptidase-like"/>
    <property type="match status" value="1"/>
</dbReference>
<evidence type="ECO:0000256" key="4">
    <source>
        <dbReference type="ARBA" id="ARBA00022960"/>
    </source>
</evidence>
<evidence type="ECO:0000256" key="1">
    <source>
        <dbReference type="ARBA" id="ARBA00007164"/>
    </source>
</evidence>
<dbReference type="InterPro" id="IPR001967">
    <property type="entry name" value="Peptidase_S11_N"/>
</dbReference>
<feature type="domain" description="Peptidase S11 D-alanyl-D-alanine carboxypeptidase A N-terminal" evidence="10">
    <location>
        <begin position="75"/>
        <end position="305"/>
    </location>
</feature>
<evidence type="ECO:0000313" key="12">
    <source>
        <dbReference type="Proteomes" id="UP000178092"/>
    </source>
</evidence>
<dbReference type="GO" id="GO:0008360">
    <property type="term" value="P:regulation of cell shape"/>
    <property type="evidence" value="ECO:0007669"/>
    <property type="project" value="UniProtKB-KW"/>
</dbReference>
<evidence type="ECO:0000259" key="10">
    <source>
        <dbReference type="Pfam" id="PF00768"/>
    </source>
</evidence>
<dbReference type="GO" id="GO:0071555">
    <property type="term" value="P:cell wall organization"/>
    <property type="evidence" value="ECO:0007669"/>
    <property type="project" value="UniProtKB-KW"/>
</dbReference>
<protein>
    <recommendedName>
        <fullName evidence="10">Peptidase S11 D-alanyl-D-alanine carboxypeptidase A N-terminal domain-containing protein</fullName>
    </recommendedName>
</protein>
<accession>A0A1G2R340</accession>
<feature type="active site" evidence="7">
    <location>
        <position position="160"/>
    </location>
</feature>
<keyword evidence="3" id="KW-0378">Hydrolase</keyword>
<evidence type="ECO:0000256" key="3">
    <source>
        <dbReference type="ARBA" id="ARBA00022801"/>
    </source>
</evidence>
<dbReference type="Proteomes" id="UP000178092">
    <property type="component" value="Unassembled WGS sequence"/>
</dbReference>
<comment type="caution">
    <text evidence="11">The sequence shown here is derived from an EMBL/GenBank/DDBJ whole genome shotgun (WGS) entry which is preliminary data.</text>
</comment>
<keyword evidence="4" id="KW-0133">Cell shape</keyword>
<dbReference type="Pfam" id="PF00768">
    <property type="entry name" value="Peptidase_S11"/>
    <property type="match status" value="1"/>
</dbReference>